<dbReference type="PANTHER" id="PTHR15692:SF18">
    <property type="entry name" value="PROTEIN CBG23155"/>
    <property type="match status" value="1"/>
</dbReference>
<dbReference type="RefSeq" id="XP_019631137.1">
    <property type="nucleotide sequence ID" value="XM_019775578.1"/>
</dbReference>
<keyword evidence="3" id="KW-1185">Reference proteome</keyword>
<accession>A0A6P4ZJ76</accession>
<dbReference type="GO" id="GO:0003713">
    <property type="term" value="F:transcription coactivator activity"/>
    <property type="evidence" value="ECO:0007669"/>
    <property type="project" value="InterPro"/>
</dbReference>
<feature type="compositionally biased region" description="Basic and acidic residues" evidence="1">
    <location>
        <begin position="282"/>
        <end position="293"/>
    </location>
</feature>
<feature type="compositionally biased region" description="Low complexity" evidence="1">
    <location>
        <begin position="231"/>
        <end position="244"/>
    </location>
</feature>
<reference evidence="4" key="1">
    <citation type="submission" date="2025-08" db="UniProtKB">
        <authorList>
            <consortium name="RefSeq"/>
        </authorList>
    </citation>
    <scope>IDENTIFICATION</scope>
    <source>
        <tissue evidence="4">Gonad</tissue>
    </source>
</reference>
<feature type="chain" id="PRO_5027893993" evidence="2">
    <location>
        <begin position="28"/>
        <end position="554"/>
    </location>
</feature>
<proteinExistence type="predicted"/>
<gene>
    <name evidence="4" type="primary">LOC109475036</name>
</gene>
<dbReference type="AlphaFoldDB" id="A0A6P4ZJ76"/>
<feature type="compositionally biased region" description="Low complexity" evidence="1">
    <location>
        <begin position="202"/>
        <end position="213"/>
    </location>
</feature>
<evidence type="ECO:0000256" key="2">
    <source>
        <dbReference type="SAM" id="SignalP"/>
    </source>
</evidence>
<dbReference type="PANTHER" id="PTHR15692">
    <property type="entry name" value="MASTERMIND-LIKE"/>
    <property type="match status" value="1"/>
</dbReference>
<dbReference type="Proteomes" id="UP000515135">
    <property type="component" value="Unplaced"/>
</dbReference>
<organism evidence="3 4">
    <name type="scientific">Branchiostoma belcheri</name>
    <name type="common">Amphioxus</name>
    <dbReference type="NCBI Taxonomy" id="7741"/>
    <lineage>
        <taxon>Eukaryota</taxon>
        <taxon>Metazoa</taxon>
        <taxon>Chordata</taxon>
        <taxon>Cephalochordata</taxon>
        <taxon>Leptocardii</taxon>
        <taxon>Amphioxiformes</taxon>
        <taxon>Branchiostomatidae</taxon>
        <taxon>Branchiostoma</taxon>
    </lineage>
</organism>
<feature type="region of interest" description="Disordered" evidence="1">
    <location>
        <begin position="149"/>
        <end position="181"/>
    </location>
</feature>
<feature type="compositionally biased region" description="Polar residues" evidence="1">
    <location>
        <begin position="149"/>
        <end position="165"/>
    </location>
</feature>
<dbReference type="InterPro" id="IPR046369">
    <property type="entry name" value="MAML1-3"/>
</dbReference>
<name>A0A6P4ZJ76_BRABE</name>
<evidence type="ECO:0000313" key="4">
    <source>
        <dbReference type="RefSeq" id="XP_019631137.1"/>
    </source>
</evidence>
<protein>
    <submittedName>
        <fullName evidence="4">Uncharacterized protein LOC109475036</fullName>
    </submittedName>
</protein>
<feature type="compositionally biased region" description="Low complexity" evidence="1">
    <location>
        <begin position="328"/>
        <end position="350"/>
    </location>
</feature>
<dbReference type="GeneID" id="109475036"/>
<feature type="compositionally biased region" description="Low complexity" evidence="1">
    <location>
        <begin position="403"/>
        <end position="424"/>
    </location>
</feature>
<keyword evidence="2" id="KW-0732">Signal</keyword>
<feature type="compositionally biased region" description="Basic and acidic residues" evidence="1">
    <location>
        <begin position="368"/>
        <end position="394"/>
    </location>
</feature>
<dbReference type="GO" id="GO:0007221">
    <property type="term" value="P:positive regulation of transcription of Notch receptor target"/>
    <property type="evidence" value="ECO:0007669"/>
    <property type="project" value="InterPro"/>
</dbReference>
<evidence type="ECO:0000313" key="3">
    <source>
        <dbReference type="Proteomes" id="UP000515135"/>
    </source>
</evidence>
<feature type="compositionally biased region" description="Basic and acidic residues" evidence="1">
    <location>
        <begin position="261"/>
        <end position="270"/>
    </location>
</feature>
<feature type="compositionally biased region" description="Basic and acidic residues" evidence="1">
    <location>
        <begin position="305"/>
        <end position="317"/>
    </location>
</feature>
<evidence type="ECO:0000256" key="1">
    <source>
        <dbReference type="SAM" id="MobiDB-lite"/>
    </source>
</evidence>
<dbReference type="OrthoDB" id="10141787at2759"/>
<feature type="signal peptide" evidence="2">
    <location>
        <begin position="1"/>
        <end position="27"/>
    </location>
</feature>
<feature type="region of interest" description="Disordered" evidence="1">
    <location>
        <begin position="199"/>
        <end position="436"/>
    </location>
</feature>
<dbReference type="KEGG" id="bbel:109475036"/>
<sequence length="554" mass="59828">MGFLDRTASAFLSVVHVLSLLRPGSKSQSGGIKLNVTVHEGKVGRQSQGKYLVTIRHGKNKVQTAKKKSDALIWEYSTEFVGSPTDQLVLKLRKAKRCKDTTVGELSIDVAAALESVDGLPQKWWYIMDRPNKGGRRKEEVFLQASVTLEGTEGKSQPTQNQAQVTKAPEETVEVSAQGEPETLSELQAVAVSLEKDPVAHPDNSAADSSPPSVTGDIADVKQDSSDTESDTASTSDEVVSTSDTADKFGADEDMDVPPNDTHRSSRHTDVTLLHVSGAADNQEREIESEIPKGQDPFKTSKRTVKTELPEKAEPENGKINVSQETEPGAPSADSSKDSSPPSAAGDAADVSTESSTSSAFGLPASNPDKRPAAGEGDVSERRTPSVVHGKETETPDNIVADTCSQTTTSTQGGGSSLTTTTPSPKHKDAEDPQYEEVMSSVDNLWAELNFERDYAETLLAHAESLRAKLTTAAPKVLQYPVLKNITAAVPDRTSYELPDTQGLSLVELQDIQKTLTKAVQEEKERGSYIKRWYWEELVRVALKEAPQVFGPED</sequence>